<evidence type="ECO:0000259" key="2">
    <source>
        <dbReference type="Pfam" id="PF13817"/>
    </source>
</evidence>
<sequence>MVDDLQVYMREQLAKLSRGYDLAKAFNYILKRWASFTLFLEDGRVRLSNHAAERGLGIALGRQSWLFCGSDRGGRRAAAMYSLIVTVKMNGIDPQAWLTDILARLAAHPANRLDELLPWNWTPASTISARAA</sequence>
<dbReference type="InterPro" id="IPR004291">
    <property type="entry name" value="Transposase_IS66_central"/>
</dbReference>
<dbReference type="Pfam" id="PF13817">
    <property type="entry name" value="DDE_Tnp_IS66_C"/>
    <property type="match status" value="1"/>
</dbReference>
<protein>
    <submittedName>
        <fullName evidence="3">Uncharacterized protein</fullName>
    </submittedName>
</protein>
<dbReference type="PANTHER" id="PTHR33678:SF1">
    <property type="entry name" value="BLL1576 PROTEIN"/>
    <property type="match status" value="1"/>
</dbReference>
<feature type="domain" description="Transposase IS66 C-terminal" evidence="2">
    <location>
        <begin position="82"/>
        <end position="119"/>
    </location>
</feature>
<evidence type="ECO:0000259" key="1">
    <source>
        <dbReference type="Pfam" id="PF03050"/>
    </source>
</evidence>
<reference evidence="3 4" key="1">
    <citation type="submission" date="2014-11" db="EMBL/GenBank/DDBJ databases">
        <title>Symbiosis island explosion on the genome of extra-slow-growing strains of soybean bradyrhizobia with massive insertion sequences.</title>
        <authorList>
            <person name="Iida T."/>
            <person name="Minamisawa K."/>
        </authorList>
    </citation>
    <scope>NUCLEOTIDE SEQUENCE [LARGE SCALE GENOMIC DNA]</scope>
    <source>
        <strain evidence="3 4">NK6</strain>
    </source>
</reference>
<feature type="domain" description="Transposase IS66 central" evidence="1">
    <location>
        <begin position="2"/>
        <end position="75"/>
    </location>
</feature>
<accession>A0A0E4FZ25</accession>
<dbReference type="InterPro" id="IPR039552">
    <property type="entry name" value="IS66_C"/>
</dbReference>
<gene>
    <name evidence="3" type="ORF">NK6_5257</name>
</gene>
<organism evidence="3 4">
    <name type="scientific">Bradyrhizobium diazoefficiens</name>
    <dbReference type="NCBI Taxonomy" id="1355477"/>
    <lineage>
        <taxon>Bacteria</taxon>
        <taxon>Pseudomonadati</taxon>
        <taxon>Pseudomonadota</taxon>
        <taxon>Alphaproteobacteria</taxon>
        <taxon>Hyphomicrobiales</taxon>
        <taxon>Nitrobacteraceae</taxon>
        <taxon>Bradyrhizobium</taxon>
    </lineage>
</organism>
<dbReference type="EMBL" id="AP014685">
    <property type="protein sequence ID" value="BAR58416.1"/>
    <property type="molecule type" value="Genomic_DNA"/>
</dbReference>
<evidence type="ECO:0000313" key="4">
    <source>
        <dbReference type="Proteomes" id="UP000063308"/>
    </source>
</evidence>
<dbReference type="AlphaFoldDB" id="A0A0E4FZ25"/>
<dbReference type="PANTHER" id="PTHR33678">
    <property type="entry name" value="BLL1576 PROTEIN"/>
    <property type="match status" value="1"/>
</dbReference>
<dbReference type="InterPro" id="IPR052344">
    <property type="entry name" value="Transposase-related"/>
</dbReference>
<dbReference type="Pfam" id="PF03050">
    <property type="entry name" value="DDE_Tnp_IS66"/>
    <property type="match status" value="1"/>
</dbReference>
<proteinExistence type="predicted"/>
<name>A0A0E4FZ25_9BRAD</name>
<evidence type="ECO:0000313" key="3">
    <source>
        <dbReference type="EMBL" id="BAR58416.1"/>
    </source>
</evidence>
<dbReference type="Proteomes" id="UP000063308">
    <property type="component" value="Chromosome"/>
</dbReference>